<evidence type="ECO:0000313" key="1">
    <source>
        <dbReference type="EMBL" id="RNA21037.1"/>
    </source>
</evidence>
<protein>
    <submittedName>
        <fullName evidence="1">Uncharacterized protein</fullName>
    </submittedName>
</protein>
<sequence>MQDPNFFSENTRTTVTIGLLKYFVKFKNKLKSSHMIKAREGCLVVSDADQTCAREFFALQDDGLNIGKIFLNSLTLAKSE</sequence>
<gene>
    <name evidence="1" type="ORF">BpHYR1_019490</name>
</gene>
<dbReference type="AlphaFoldDB" id="A0A3M7RBZ8"/>
<dbReference type="Proteomes" id="UP000276133">
    <property type="component" value="Unassembled WGS sequence"/>
</dbReference>
<dbReference type="EMBL" id="REGN01003747">
    <property type="protein sequence ID" value="RNA21037.1"/>
    <property type="molecule type" value="Genomic_DNA"/>
</dbReference>
<evidence type="ECO:0000313" key="2">
    <source>
        <dbReference type="Proteomes" id="UP000276133"/>
    </source>
</evidence>
<keyword evidence="2" id="KW-1185">Reference proteome</keyword>
<name>A0A3M7RBZ8_BRAPC</name>
<organism evidence="1 2">
    <name type="scientific">Brachionus plicatilis</name>
    <name type="common">Marine rotifer</name>
    <name type="synonym">Brachionus muelleri</name>
    <dbReference type="NCBI Taxonomy" id="10195"/>
    <lineage>
        <taxon>Eukaryota</taxon>
        <taxon>Metazoa</taxon>
        <taxon>Spiralia</taxon>
        <taxon>Gnathifera</taxon>
        <taxon>Rotifera</taxon>
        <taxon>Eurotatoria</taxon>
        <taxon>Monogononta</taxon>
        <taxon>Pseudotrocha</taxon>
        <taxon>Ploima</taxon>
        <taxon>Brachionidae</taxon>
        <taxon>Brachionus</taxon>
    </lineage>
</organism>
<reference evidence="1 2" key="1">
    <citation type="journal article" date="2018" name="Sci. Rep.">
        <title>Genomic signatures of local adaptation to the degree of environmental predictability in rotifers.</title>
        <authorList>
            <person name="Franch-Gras L."/>
            <person name="Hahn C."/>
            <person name="Garcia-Roger E.M."/>
            <person name="Carmona M.J."/>
            <person name="Serra M."/>
            <person name="Gomez A."/>
        </authorList>
    </citation>
    <scope>NUCLEOTIDE SEQUENCE [LARGE SCALE GENOMIC DNA]</scope>
    <source>
        <strain evidence="1">HYR1</strain>
    </source>
</reference>
<proteinExistence type="predicted"/>
<comment type="caution">
    <text evidence="1">The sequence shown here is derived from an EMBL/GenBank/DDBJ whole genome shotgun (WGS) entry which is preliminary data.</text>
</comment>
<accession>A0A3M7RBZ8</accession>